<feature type="domain" description="Pyrrolo-quinoline quinone repeat" evidence="1">
    <location>
        <begin position="289"/>
        <end position="387"/>
    </location>
</feature>
<evidence type="ECO:0000259" key="1">
    <source>
        <dbReference type="Pfam" id="PF13360"/>
    </source>
</evidence>
<organism evidence="2">
    <name type="scientific">marine metagenome</name>
    <dbReference type="NCBI Taxonomy" id="408172"/>
    <lineage>
        <taxon>unclassified sequences</taxon>
        <taxon>metagenomes</taxon>
        <taxon>ecological metagenomes</taxon>
    </lineage>
</organism>
<feature type="non-terminal residue" evidence="2">
    <location>
        <position position="1"/>
    </location>
</feature>
<dbReference type="SMART" id="SM00564">
    <property type="entry name" value="PQQ"/>
    <property type="match status" value="8"/>
</dbReference>
<feature type="domain" description="Pyrrolo-quinoline quinone repeat" evidence="1">
    <location>
        <begin position="99"/>
        <end position="167"/>
    </location>
</feature>
<dbReference type="SUPFAM" id="SSF50998">
    <property type="entry name" value="Quinoprotein alcohol dehydrogenase-like"/>
    <property type="match status" value="2"/>
</dbReference>
<protein>
    <recommendedName>
        <fullName evidence="1">Pyrrolo-quinoline quinone repeat domain-containing protein</fullName>
    </recommendedName>
</protein>
<dbReference type="Gene3D" id="2.130.10.10">
    <property type="entry name" value="YVTN repeat-like/Quinoprotein amine dehydrogenase"/>
    <property type="match status" value="2"/>
</dbReference>
<accession>A0A382FSN5</accession>
<dbReference type="EMBL" id="UINC01051432">
    <property type="protein sequence ID" value="SVB65585.1"/>
    <property type="molecule type" value="Genomic_DNA"/>
</dbReference>
<reference evidence="2" key="1">
    <citation type="submission" date="2018-05" db="EMBL/GenBank/DDBJ databases">
        <authorList>
            <person name="Lanie J.A."/>
            <person name="Ng W.-L."/>
            <person name="Kazmierczak K.M."/>
            <person name="Andrzejewski T.M."/>
            <person name="Davidsen T.M."/>
            <person name="Wayne K.J."/>
            <person name="Tettelin H."/>
            <person name="Glass J.I."/>
            <person name="Rusch D."/>
            <person name="Podicherti R."/>
            <person name="Tsui H.-C.T."/>
            <person name="Winkler M.E."/>
        </authorList>
    </citation>
    <scope>NUCLEOTIDE SEQUENCE</scope>
</reference>
<evidence type="ECO:0000313" key="2">
    <source>
        <dbReference type="EMBL" id="SVB65585.1"/>
    </source>
</evidence>
<dbReference type="Pfam" id="PF13360">
    <property type="entry name" value="PQQ_2"/>
    <property type="match status" value="2"/>
</dbReference>
<dbReference type="InterPro" id="IPR018391">
    <property type="entry name" value="PQQ_b-propeller_rpt"/>
</dbReference>
<dbReference type="PANTHER" id="PTHR34512">
    <property type="entry name" value="CELL SURFACE PROTEIN"/>
    <property type="match status" value="1"/>
</dbReference>
<dbReference type="PANTHER" id="PTHR34512:SF30">
    <property type="entry name" value="OUTER MEMBRANE PROTEIN ASSEMBLY FACTOR BAMB"/>
    <property type="match status" value="1"/>
</dbReference>
<gene>
    <name evidence="2" type="ORF">METZ01_LOCUS218439</name>
</gene>
<dbReference type="InterPro" id="IPR002372">
    <property type="entry name" value="PQQ_rpt_dom"/>
</dbReference>
<sequence length="390" mass="42027">VKRRTQWIPILVLLLLPILTACGMDRFGANGWSGLTIEADTLYVASGEGRLVALDISGDADDDRNYPPVIWGPFPSNDDGDPLGPVYAAPSLGTFEADGVTGSRTVFVATYEDPDGDDVEANLFAVDATTGIENWTTSVPGRIVGSPTLVGNTLVLGTSDGFLYALALEADERSYPRPAWRAFETDGKVWSAATASNGILYFGTLEHTVYAVNAADGNPVWDKGIKVGGGVVGSPLVIGETVYFGALDRNIYALDTATGKQRWKFSGDNWFWASLASDGTNIYAATLGGTVYAIDLAGNEVWVTPQKVGGPILAKPVVLSNTLVVATNEKQIHQLSLSDGREVWKYSVGERVRADMVSQDERIYVIDTEGVVYALNTNRRLKIWTYDSLK</sequence>
<dbReference type="InterPro" id="IPR011047">
    <property type="entry name" value="Quinoprotein_ADH-like_sf"/>
</dbReference>
<name>A0A382FSN5_9ZZZZ</name>
<dbReference type="AlphaFoldDB" id="A0A382FSN5"/>
<proteinExistence type="predicted"/>
<dbReference type="InterPro" id="IPR015943">
    <property type="entry name" value="WD40/YVTN_repeat-like_dom_sf"/>
</dbReference>